<dbReference type="InterPro" id="IPR027417">
    <property type="entry name" value="P-loop_NTPase"/>
</dbReference>
<reference evidence="1 2" key="1">
    <citation type="submission" date="2016-10" db="EMBL/GenBank/DDBJ databases">
        <authorList>
            <person name="de Groot N.N."/>
        </authorList>
    </citation>
    <scope>NUCLEOTIDE SEQUENCE [LARGE SCALE GENOMIC DNA]</scope>
    <source>
        <strain evidence="1 2">CGMCC 4.2026</strain>
    </source>
</reference>
<organism evidence="1 2">
    <name type="scientific">Actinacidiphila rubida</name>
    <dbReference type="NCBI Taxonomy" id="310780"/>
    <lineage>
        <taxon>Bacteria</taxon>
        <taxon>Bacillati</taxon>
        <taxon>Actinomycetota</taxon>
        <taxon>Actinomycetes</taxon>
        <taxon>Kitasatosporales</taxon>
        <taxon>Streptomycetaceae</taxon>
        <taxon>Actinacidiphila</taxon>
    </lineage>
</organism>
<dbReference type="Gene3D" id="3.40.50.300">
    <property type="entry name" value="P-loop containing nucleotide triphosphate hydrolases"/>
    <property type="match status" value="1"/>
</dbReference>
<sequence length="210" mass="23751">MLLWINGPFGGGKTQSAYELRRRLPGSVVCDPEHVGFGLHRMTPPHLRGDFQDLPAWRQGVYEVLDLALRRHDGPVIAPMTVVEPAYFRETVGRLRDRGHDVHHVALLAERATVLRRLRERGLGRGLRAVAGKDTPPRHETFAVTKLDLCLERLRDDEFAEHLWTDHLTIPQVADRIAASAGLRLGPADPSALRGRLRRAWVGVRHIRFD</sequence>
<dbReference type="OrthoDB" id="9799092at2"/>
<dbReference type="RefSeq" id="WP_075018318.1">
    <property type="nucleotide sequence ID" value="NZ_FODD01000069.1"/>
</dbReference>
<dbReference type="Proteomes" id="UP000181951">
    <property type="component" value="Unassembled WGS sequence"/>
</dbReference>
<evidence type="ECO:0000313" key="1">
    <source>
        <dbReference type="EMBL" id="SEP00809.1"/>
    </source>
</evidence>
<dbReference type="AlphaFoldDB" id="A0A1H8UC55"/>
<evidence type="ECO:0000313" key="2">
    <source>
        <dbReference type="Proteomes" id="UP000181951"/>
    </source>
</evidence>
<proteinExistence type="predicted"/>
<keyword evidence="2" id="KW-1185">Reference proteome</keyword>
<dbReference type="STRING" id="310780.SAMN05216267_10692"/>
<accession>A0A1H8UC55</accession>
<name>A0A1H8UC55_9ACTN</name>
<protein>
    <submittedName>
        <fullName evidence="1">AAA domain-containing protein</fullName>
    </submittedName>
</protein>
<dbReference type="SUPFAM" id="SSF52540">
    <property type="entry name" value="P-loop containing nucleoside triphosphate hydrolases"/>
    <property type="match status" value="1"/>
</dbReference>
<dbReference type="Pfam" id="PF13671">
    <property type="entry name" value="AAA_33"/>
    <property type="match status" value="1"/>
</dbReference>
<gene>
    <name evidence="1" type="ORF">SAMN05216267_10692</name>
</gene>
<dbReference type="EMBL" id="FODD01000069">
    <property type="protein sequence ID" value="SEP00809.1"/>
    <property type="molecule type" value="Genomic_DNA"/>
</dbReference>